<keyword evidence="10" id="KW-0808">Transferase</keyword>
<keyword evidence="10" id="KW-0413">Isomerase</keyword>
<dbReference type="InterPro" id="IPR005196">
    <property type="entry name" value="Glyco_hydro_65_N"/>
</dbReference>
<dbReference type="GO" id="GO:0000287">
    <property type="term" value="F:magnesium ion binding"/>
    <property type="evidence" value="ECO:0007669"/>
    <property type="project" value="InterPro"/>
</dbReference>
<feature type="site" description="Important for catalytic activity and assists the phosphoryl transfer reaction to Asp8 by balancing charge and orienting the reacting groups" evidence="5">
    <location>
        <position position="991"/>
    </location>
</feature>
<dbReference type="SUPFAM" id="SSF74650">
    <property type="entry name" value="Galactose mutarotase-like"/>
    <property type="match status" value="1"/>
</dbReference>
<keyword evidence="4" id="KW-0460">Magnesium</keyword>
<dbReference type="GO" id="GO:0030246">
    <property type="term" value="F:carbohydrate binding"/>
    <property type="evidence" value="ECO:0007669"/>
    <property type="project" value="InterPro"/>
</dbReference>
<evidence type="ECO:0000256" key="6">
    <source>
        <dbReference type="SAM" id="MobiDB-lite"/>
    </source>
</evidence>
<feature type="binding site" evidence="4">
    <location>
        <position position="1015"/>
    </location>
    <ligand>
        <name>Mg(2+)</name>
        <dbReference type="ChEBI" id="CHEBI:18420"/>
    </ligand>
</feature>
<dbReference type="InterPro" id="IPR008928">
    <property type="entry name" value="6-hairpin_glycosidase_sf"/>
</dbReference>
<dbReference type="Pfam" id="PF00702">
    <property type="entry name" value="Hydrolase"/>
    <property type="match status" value="1"/>
</dbReference>
<feature type="active site" description="Proton donor/acceptor" evidence="2">
    <location>
        <position position="849"/>
    </location>
</feature>
<dbReference type="EC" id="2.4.1.230" evidence="10"/>
<dbReference type="Proteomes" id="UP000006546">
    <property type="component" value="Chromosome"/>
</dbReference>
<dbReference type="KEGG" id="tbe:Trebr_0426"/>
<dbReference type="GO" id="GO:0008801">
    <property type="term" value="F:beta-phosphoglucomutase activity"/>
    <property type="evidence" value="ECO:0007669"/>
    <property type="project" value="UniProtKB-EC"/>
</dbReference>
<organism evidence="10 11">
    <name type="scientific">Treponema brennaborense (strain DSM 12168 / CIP 105900 / DD5/3)</name>
    <dbReference type="NCBI Taxonomy" id="906968"/>
    <lineage>
        <taxon>Bacteria</taxon>
        <taxon>Pseudomonadati</taxon>
        <taxon>Spirochaetota</taxon>
        <taxon>Spirochaetia</taxon>
        <taxon>Spirochaetales</taxon>
        <taxon>Treponemataceae</taxon>
        <taxon>Treponema</taxon>
    </lineage>
</organism>
<dbReference type="SFLD" id="SFLDS00003">
    <property type="entry name" value="Haloacid_Dehalogenase"/>
    <property type="match status" value="1"/>
</dbReference>
<sequence length="1060" mass="115110">MTDTMKLVRRGYSAADAARSETLFTVANGTFGLRGDYEERAGCFHKGTYINGFFDSEPIVYGESAFGYAKEHQTLLNVPDPKNVELTVNGHPFSLDSGTVASFSQTLDFRSGLMTRLVDWIAPDGTCVRIRSERLVPFTRSTCAAIRYDVTVTGHAGDSGHADDSGQTGDRQPVTVRIESAVDASVRNLSAEDDPRVGAKFSSAPLLIDRLSAVPAETDGFDVVSFGAHTRNSGLLLAGTVLSRYSVFEAGGAHTADAVDVCDATEVAAEAEFTDSGECSVCGGRGCIARTFSLAAGQSVRLEKFISYDTARRSDSASNKKQSGSRNGEPQDGTQTGEQDAPLAAFAMVHASEAASAGFPALCREQRAYLDDFWRTAAVSIGADSESERAVRFSLFHLLQSAGKDGRTSIAAKGLTAEGYEGHFFWDSEAYVCPVFTYLKPSVAASLLRFRIGTLPAARERAAQMNAAGALFPWRTIDGAETSAYFPAGTAQYHINADIMFALNRLLTAVPGGAGIPERDTAELAAETARMWMSLGSYIPEKGGRFCINEVTGPDEYTACVNNNAYTNLMARENLRISAALCAHAGSGVSEAERESWLRAADSMYVPYDAASGVYPQDDSFMEKAPWDFAGTPPDHYPLLLHYHPLVIYRYRVLKQPDLVLAQFLLPDQFSLAEKIRNFRFYEPYTTGDSSLSHCIQSIMACEIGDGDKAERYFRRTVAMDIADEHGNTRDGIHTACMAGSWMALVYGFAGFRDYGGKWRFAPQLPRSWTSLSFSLLLRGQRLTVEILPDSVTYSLGSPDAAERPPESASSFIPALSFFHRNRAVTLRCGESRSFSLRSELKAVLCDLDGVITDTAELHYQAWQKIANRYGLHFDRAVNEKLRGVSREASLELILAHNRRISVSSGGEEWTPERIKRAAAEKNGVYVSLLENLGPADILPGIAPLFTELRERGIKIILASASANAPEVCRRLGITERFDAIVDPASVKMMKPEPDIFLAAAALAGVWHTDCVGIEDAQAGIDALNAAGIKSVGIGAALRGADLTVCDTSLLEYRRLAELF</sequence>
<dbReference type="InterPro" id="IPR010972">
    <property type="entry name" value="Beta-PGM"/>
</dbReference>
<feature type="region of interest" description="Disordered" evidence="6">
    <location>
        <begin position="313"/>
        <end position="337"/>
    </location>
</feature>
<dbReference type="NCBIfam" id="TIGR01990">
    <property type="entry name" value="bPGM"/>
    <property type="match status" value="1"/>
</dbReference>
<protein>
    <submittedName>
        <fullName evidence="10">Beta-phosphoglucomutase</fullName>
        <ecNumber evidence="10">2.4.1.230</ecNumber>
        <ecNumber evidence="10">5.4.2.6</ecNumber>
    </submittedName>
</protein>
<feature type="active site" description="Nucleophile" evidence="2">
    <location>
        <position position="847"/>
    </location>
</feature>
<dbReference type="SFLD" id="SFLDG01129">
    <property type="entry name" value="C1.5:_HAD__Beta-PGM__Phosphata"/>
    <property type="match status" value="1"/>
</dbReference>
<feature type="site" description="Important for catalytic activity and assists the phosphoryl transfer reaction to Asp8 by balancing charge and orienting the reacting groups" evidence="5">
    <location>
        <position position="960"/>
    </location>
</feature>
<evidence type="ECO:0000259" key="7">
    <source>
        <dbReference type="Pfam" id="PF03632"/>
    </source>
</evidence>
<dbReference type="Gene3D" id="1.10.150.240">
    <property type="entry name" value="Putative phosphatase, domain 2"/>
    <property type="match status" value="1"/>
</dbReference>
<feature type="binding site" evidence="3">
    <location>
        <position position="991"/>
    </location>
    <ligand>
        <name>substrate</name>
    </ligand>
</feature>
<dbReference type="STRING" id="906968.Trebr_0426"/>
<dbReference type="InterPro" id="IPR006439">
    <property type="entry name" value="HAD-SF_hydro_IA"/>
</dbReference>
<dbReference type="InterPro" id="IPR010976">
    <property type="entry name" value="B-phosphoglucomutase_hydrolase"/>
</dbReference>
<dbReference type="Pfam" id="PF03633">
    <property type="entry name" value="Glyco_hydro_65C"/>
    <property type="match status" value="1"/>
</dbReference>
<dbReference type="NCBIfam" id="TIGR01509">
    <property type="entry name" value="HAD-SF-IA-v3"/>
    <property type="match status" value="1"/>
</dbReference>
<evidence type="ECO:0000256" key="1">
    <source>
        <dbReference type="ARBA" id="ARBA00006171"/>
    </source>
</evidence>
<feature type="compositionally biased region" description="Polar residues" evidence="6">
    <location>
        <begin position="316"/>
        <end position="337"/>
    </location>
</feature>
<evidence type="ECO:0000256" key="3">
    <source>
        <dbReference type="PIRSR" id="PIRSR610972-2"/>
    </source>
</evidence>
<feature type="binding site" evidence="4">
    <location>
        <position position="849"/>
    </location>
    <ligand>
        <name>Mg(2+)</name>
        <dbReference type="ChEBI" id="CHEBI:18420"/>
    </ligand>
</feature>
<reference evidence="11" key="1">
    <citation type="submission" date="2011-04" db="EMBL/GenBank/DDBJ databases">
        <title>The complete genome of Treponema brennaborense DSM 12168.</title>
        <authorList>
            <person name="Lucas S."/>
            <person name="Han J."/>
            <person name="Lapidus A."/>
            <person name="Bruce D."/>
            <person name="Goodwin L."/>
            <person name="Pitluck S."/>
            <person name="Peters L."/>
            <person name="Kyrpides N."/>
            <person name="Mavromatis K."/>
            <person name="Ivanova N."/>
            <person name="Mikhailova N."/>
            <person name="Pagani I."/>
            <person name="Teshima H."/>
            <person name="Detter J.C."/>
            <person name="Tapia R."/>
            <person name="Han C."/>
            <person name="Land M."/>
            <person name="Hauser L."/>
            <person name="Markowitz V."/>
            <person name="Cheng J.-F."/>
            <person name="Hugenholtz P."/>
            <person name="Woyke T."/>
            <person name="Wu D."/>
            <person name="Gronow S."/>
            <person name="Wellnitz S."/>
            <person name="Brambilla E."/>
            <person name="Klenk H.-P."/>
            <person name="Eisen J.A."/>
        </authorList>
    </citation>
    <scope>NUCLEOTIDE SEQUENCE [LARGE SCALE GENOMIC DNA]</scope>
    <source>
        <strain evidence="11">DSM 12168 / CIP 105900 / DD5/3</strain>
    </source>
</reference>
<feature type="binding site" evidence="3">
    <location>
        <begin position="960"/>
        <end position="964"/>
    </location>
    <ligand>
        <name>substrate</name>
    </ligand>
</feature>
<dbReference type="PANTHER" id="PTHR11051">
    <property type="entry name" value="GLYCOSYL HYDROLASE-RELATED"/>
    <property type="match status" value="1"/>
</dbReference>
<dbReference type="SUPFAM" id="SSF56784">
    <property type="entry name" value="HAD-like"/>
    <property type="match status" value="1"/>
</dbReference>
<dbReference type="HOGENOM" id="CLU_006285_0_0_12"/>
<feature type="domain" description="Glycoside hydrolase family 65 central catalytic" evidence="7">
    <location>
        <begin position="392"/>
        <end position="743"/>
    </location>
</feature>
<dbReference type="RefSeq" id="WP_013757589.1">
    <property type="nucleotide sequence ID" value="NC_015500.1"/>
</dbReference>
<dbReference type="GO" id="GO:0005975">
    <property type="term" value="P:carbohydrate metabolic process"/>
    <property type="evidence" value="ECO:0007669"/>
    <property type="project" value="InterPro"/>
</dbReference>
<feature type="binding site" evidence="3">
    <location>
        <begin position="847"/>
        <end position="849"/>
    </location>
    <ligand>
        <name>substrate</name>
    </ligand>
</feature>
<evidence type="ECO:0000259" key="9">
    <source>
        <dbReference type="Pfam" id="PF03636"/>
    </source>
</evidence>
<dbReference type="CDD" id="cd02598">
    <property type="entry name" value="HAD_BPGM"/>
    <property type="match status" value="1"/>
</dbReference>
<dbReference type="Gene3D" id="1.50.10.10">
    <property type="match status" value="1"/>
</dbReference>
<dbReference type="InterPro" id="IPR023198">
    <property type="entry name" value="PGP-like_dom2"/>
</dbReference>
<dbReference type="SUPFAM" id="SSF48208">
    <property type="entry name" value="Six-hairpin glycosidases"/>
    <property type="match status" value="1"/>
</dbReference>
<feature type="binding site" evidence="3">
    <location>
        <position position="890"/>
    </location>
    <ligand>
        <name>substrate</name>
    </ligand>
</feature>
<dbReference type="Gene3D" id="2.60.420.10">
    <property type="entry name" value="Maltose phosphorylase, domain 3"/>
    <property type="match status" value="1"/>
</dbReference>
<evidence type="ECO:0000256" key="5">
    <source>
        <dbReference type="PIRSR" id="PIRSR610972-4"/>
    </source>
</evidence>
<evidence type="ECO:0000256" key="2">
    <source>
        <dbReference type="PIRSR" id="PIRSR610972-1"/>
    </source>
</evidence>
<feature type="domain" description="Glycoside hydrolase family 65 N-terminal" evidence="9">
    <location>
        <begin position="10"/>
        <end position="312"/>
    </location>
</feature>
<dbReference type="Pfam" id="PF03632">
    <property type="entry name" value="Glyco_hydro_65m"/>
    <property type="match status" value="1"/>
</dbReference>
<keyword evidence="10" id="KW-0328">Glycosyltransferase</keyword>
<feature type="binding site" evidence="3">
    <location>
        <position position="863"/>
    </location>
    <ligand>
        <name>substrate</name>
    </ligand>
</feature>
<comment type="cofactor">
    <cofactor evidence="4">
        <name>Mg(2+)</name>
        <dbReference type="ChEBI" id="CHEBI:18420"/>
    </cofactor>
    <text evidence="4">Binds 2 magnesium ions per subunit.</text>
</comment>
<gene>
    <name evidence="10" type="ordered locus">Trebr_0426</name>
</gene>
<feature type="binding site" evidence="4">
    <location>
        <position position="847"/>
    </location>
    <ligand>
        <name>Mg(2+)</name>
        <dbReference type="ChEBI" id="CHEBI:18420"/>
    </ligand>
</feature>
<dbReference type="InterPro" id="IPR036412">
    <property type="entry name" value="HAD-like_sf"/>
</dbReference>
<proteinExistence type="inferred from homology"/>
<evidence type="ECO:0000259" key="8">
    <source>
        <dbReference type="Pfam" id="PF03633"/>
    </source>
</evidence>
<evidence type="ECO:0000313" key="11">
    <source>
        <dbReference type="Proteomes" id="UP000006546"/>
    </source>
</evidence>
<feature type="binding site" evidence="4">
    <location>
        <position position="1016"/>
    </location>
    <ligand>
        <name>Mg(2+)</name>
        <dbReference type="ChEBI" id="CHEBI:18420"/>
    </ligand>
</feature>
<dbReference type="PANTHER" id="PTHR11051:SF13">
    <property type="entry name" value="GLYCOSYL TRANSFERASE"/>
    <property type="match status" value="1"/>
</dbReference>
<dbReference type="InterPro" id="IPR005194">
    <property type="entry name" value="Glyco_hydro_65_C"/>
</dbReference>
<dbReference type="InterPro" id="IPR023214">
    <property type="entry name" value="HAD_sf"/>
</dbReference>
<name>F4LNL6_TREBD</name>
<dbReference type="OrthoDB" id="9758855at2"/>
<dbReference type="InterPro" id="IPR011013">
    <property type="entry name" value="Gal_mutarotase_sf_dom"/>
</dbReference>
<dbReference type="InterPro" id="IPR012341">
    <property type="entry name" value="6hp_glycosidase-like_sf"/>
</dbReference>
<comment type="similarity">
    <text evidence="1">Belongs to the HAD-like hydrolase superfamily. CbbY/CbbZ/Gph/YieH family.</text>
</comment>
<dbReference type="AlphaFoldDB" id="F4LNL6"/>
<dbReference type="Pfam" id="PF03636">
    <property type="entry name" value="Glyco_hydro_65N"/>
    <property type="match status" value="1"/>
</dbReference>
<dbReference type="Gene3D" id="3.40.50.1000">
    <property type="entry name" value="HAD superfamily/HAD-like"/>
    <property type="match status" value="1"/>
</dbReference>
<dbReference type="EC" id="5.4.2.6" evidence="10"/>
<dbReference type="eggNOG" id="COG1554">
    <property type="taxonomic scope" value="Bacteria"/>
</dbReference>
<dbReference type="NCBIfam" id="TIGR02009">
    <property type="entry name" value="PGMB-YQAB-SF"/>
    <property type="match status" value="1"/>
</dbReference>
<feature type="binding site" evidence="3">
    <location>
        <position position="922"/>
    </location>
    <ligand>
        <name>substrate</name>
    </ligand>
</feature>
<evidence type="ECO:0000256" key="4">
    <source>
        <dbReference type="PIRSR" id="PIRSR610972-3"/>
    </source>
</evidence>
<evidence type="ECO:0000313" key="10">
    <source>
        <dbReference type="EMBL" id="AEE15870.1"/>
    </source>
</evidence>
<accession>F4LNL6</accession>
<keyword evidence="4" id="KW-0479">Metal-binding</keyword>
<dbReference type="GO" id="GO:0004553">
    <property type="term" value="F:hydrolase activity, hydrolyzing O-glycosyl compounds"/>
    <property type="evidence" value="ECO:0007669"/>
    <property type="project" value="TreeGrafter"/>
</dbReference>
<feature type="domain" description="Glycoside hydrolase family 65 C-terminal" evidence="8">
    <location>
        <begin position="752"/>
        <end position="798"/>
    </location>
</feature>
<keyword evidence="11" id="KW-1185">Reference proteome</keyword>
<dbReference type="EMBL" id="CP002696">
    <property type="protein sequence ID" value="AEE15870.1"/>
    <property type="molecule type" value="Genomic_DNA"/>
</dbReference>
<dbReference type="InterPro" id="IPR037018">
    <property type="entry name" value="GH65_N"/>
</dbReference>
<dbReference type="Gene3D" id="2.70.98.40">
    <property type="entry name" value="Glycoside hydrolase, family 65, N-terminal domain"/>
    <property type="match status" value="1"/>
</dbReference>
<feature type="binding site" evidence="3">
    <location>
        <begin position="882"/>
        <end position="887"/>
    </location>
    <ligand>
        <name>substrate</name>
    </ligand>
</feature>
<dbReference type="InterPro" id="IPR005195">
    <property type="entry name" value="Glyco_hydro_65_M"/>
</dbReference>
<dbReference type="eggNOG" id="COG0637">
    <property type="taxonomic scope" value="Bacteria"/>
</dbReference>
<dbReference type="GO" id="GO:0033831">
    <property type="term" value="F:kojibiose phosphorylase activity"/>
    <property type="evidence" value="ECO:0007669"/>
    <property type="project" value="UniProtKB-EC"/>
</dbReference>